<gene>
    <name evidence="3" type="ORF">METZ01_LOCUS32629</name>
</gene>
<evidence type="ECO:0000256" key="2">
    <source>
        <dbReference type="SAM" id="Phobius"/>
    </source>
</evidence>
<feature type="region of interest" description="Disordered" evidence="1">
    <location>
        <begin position="58"/>
        <end position="86"/>
    </location>
</feature>
<evidence type="ECO:0000313" key="3">
    <source>
        <dbReference type="EMBL" id="SUZ79775.1"/>
    </source>
</evidence>
<dbReference type="Pfam" id="PF11303">
    <property type="entry name" value="DUF3105"/>
    <property type="match status" value="1"/>
</dbReference>
<organism evidence="3">
    <name type="scientific">marine metagenome</name>
    <dbReference type="NCBI Taxonomy" id="408172"/>
    <lineage>
        <taxon>unclassified sequences</taxon>
        <taxon>metagenomes</taxon>
        <taxon>ecological metagenomes</taxon>
    </lineage>
</organism>
<feature type="transmembrane region" description="Helical" evidence="2">
    <location>
        <begin position="29"/>
        <end position="54"/>
    </location>
</feature>
<feature type="compositionally biased region" description="Basic and acidic residues" evidence="1">
    <location>
        <begin position="72"/>
        <end position="86"/>
    </location>
</feature>
<keyword evidence="2" id="KW-0472">Membrane</keyword>
<protein>
    <recommendedName>
        <fullName evidence="4">DUF3105 domain-containing protein</fullName>
    </recommendedName>
</protein>
<accession>A0A381QKC0</accession>
<sequence length="215" mass="23984">MSTQNSKNRPTPTQARAARRERRQNRRKFTRVFIGLAIGSVALLLILGLILPMLGNLGGSSDKTPNGPGKQIESDGRDHIEEGSEHPPYRTVPAASGWHYPQPLAPVSWGIHTEYIPEEKRIHNLEHGGISIAYNCPEPTSDDCNQLIESLTSIVDRAREAKLKVLMSPYAGMPNKIALTAWTFIDAFDEFDEDRIKDFIKAHESSPNAPERFSN</sequence>
<reference evidence="3" key="1">
    <citation type="submission" date="2018-05" db="EMBL/GenBank/DDBJ databases">
        <authorList>
            <person name="Lanie J.A."/>
            <person name="Ng W.-L."/>
            <person name="Kazmierczak K.M."/>
            <person name="Andrzejewski T.M."/>
            <person name="Davidsen T.M."/>
            <person name="Wayne K.J."/>
            <person name="Tettelin H."/>
            <person name="Glass J.I."/>
            <person name="Rusch D."/>
            <person name="Podicherti R."/>
            <person name="Tsui H.-C.T."/>
            <person name="Winkler M.E."/>
        </authorList>
    </citation>
    <scope>NUCLEOTIDE SEQUENCE</scope>
</reference>
<evidence type="ECO:0000256" key="1">
    <source>
        <dbReference type="SAM" id="MobiDB-lite"/>
    </source>
</evidence>
<keyword evidence="2" id="KW-0812">Transmembrane</keyword>
<dbReference type="AlphaFoldDB" id="A0A381QKC0"/>
<feature type="region of interest" description="Disordered" evidence="1">
    <location>
        <begin position="1"/>
        <end position="24"/>
    </location>
</feature>
<keyword evidence="2" id="KW-1133">Transmembrane helix</keyword>
<name>A0A381QKC0_9ZZZZ</name>
<proteinExistence type="predicted"/>
<dbReference type="InterPro" id="IPR021454">
    <property type="entry name" value="DUF3105"/>
</dbReference>
<evidence type="ECO:0008006" key="4">
    <source>
        <dbReference type="Google" id="ProtNLM"/>
    </source>
</evidence>
<dbReference type="EMBL" id="UINC01001401">
    <property type="protein sequence ID" value="SUZ79775.1"/>
    <property type="molecule type" value="Genomic_DNA"/>
</dbReference>